<dbReference type="FunFam" id="1.25.40.10:FF:000344">
    <property type="entry name" value="Pentatricopeptide repeat-containing protein"/>
    <property type="match status" value="1"/>
</dbReference>
<dbReference type="AlphaFoldDB" id="A0A540M2B6"/>
<dbReference type="Proteomes" id="UP000315295">
    <property type="component" value="Unassembled WGS sequence"/>
</dbReference>
<feature type="repeat" description="PPR" evidence="2">
    <location>
        <begin position="411"/>
        <end position="445"/>
    </location>
</feature>
<dbReference type="InterPro" id="IPR011990">
    <property type="entry name" value="TPR-like_helical_dom_sf"/>
</dbReference>
<feature type="compositionally biased region" description="Pro residues" evidence="3">
    <location>
        <begin position="733"/>
        <end position="743"/>
    </location>
</feature>
<dbReference type="GO" id="GO:0009451">
    <property type="term" value="P:RNA modification"/>
    <property type="evidence" value="ECO:0007669"/>
    <property type="project" value="InterPro"/>
</dbReference>
<dbReference type="PANTHER" id="PTHR47926">
    <property type="entry name" value="PENTATRICOPEPTIDE REPEAT-CONTAINING PROTEIN"/>
    <property type="match status" value="1"/>
</dbReference>
<dbReference type="Pfam" id="PF01535">
    <property type="entry name" value="PPR"/>
    <property type="match status" value="5"/>
</dbReference>
<feature type="repeat" description="PPR" evidence="2">
    <location>
        <begin position="210"/>
        <end position="244"/>
    </location>
</feature>
<feature type="domain" description="Peptidase M24" evidence="4">
    <location>
        <begin position="766"/>
        <end position="859"/>
    </location>
</feature>
<dbReference type="Gene3D" id="1.25.40.10">
    <property type="entry name" value="Tetratricopeptide repeat domain"/>
    <property type="match status" value="6"/>
</dbReference>
<dbReference type="InterPro" id="IPR000994">
    <property type="entry name" value="Pept_M24"/>
</dbReference>
<gene>
    <name evidence="5" type="ORF">C1H46_021672</name>
</gene>
<dbReference type="PANTHER" id="PTHR47926:SF452">
    <property type="entry name" value="PENTATRICOPEPTIDE REPEAT-CONTAINING PROTEIN"/>
    <property type="match status" value="1"/>
</dbReference>
<organism evidence="5 6">
    <name type="scientific">Malus baccata</name>
    <name type="common">Siberian crab apple</name>
    <name type="synonym">Pyrus baccata</name>
    <dbReference type="NCBI Taxonomy" id="106549"/>
    <lineage>
        <taxon>Eukaryota</taxon>
        <taxon>Viridiplantae</taxon>
        <taxon>Streptophyta</taxon>
        <taxon>Embryophyta</taxon>
        <taxon>Tracheophyta</taxon>
        <taxon>Spermatophyta</taxon>
        <taxon>Magnoliopsida</taxon>
        <taxon>eudicotyledons</taxon>
        <taxon>Gunneridae</taxon>
        <taxon>Pentapetalae</taxon>
        <taxon>rosids</taxon>
        <taxon>fabids</taxon>
        <taxon>Rosales</taxon>
        <taxon>Rosaceae</taxon>
        <taxon>Amygdaloideae</taxon>
        <taxon>Maleae</taxon>
        <taxon>Malus</taxon>
    </lineage>
</organism>
<dbReference type="InterPro" id="IPR046848">
    <property type="entry name" value="E_motif"/>
</dbReference>
<keyword evidence="6" id="KW-1185">Reference proteome</keyword>
<dbReference type="Gene3D" id="3.90.230.10">
    <property type="entry name" value="Creatinase/methionine aminopeptidase superfamily"/>
    <property type="match status" value="2"/>
</dbReference>
<dbReference type="Pfam" id="PF12854">
    <property type="entry name" value="PPR_1"/>
    <property type="match status" value="1"/>
</dbReference>
<feature type="region of interest" description="Disordered" evidence="3">
    <location>
        <begin position="724"/>
        <end position="760"/>
    </location>
</feature>
<evidence type="ECO:0000259" key="4">
    <source>
        <dbReference type="Pfam" id="PF00557"/>
    </source>
</evidence>
<feature type="repeat" description="PPR" evidence="2">
    <location>
        <begin position="276"/>
        <end position="310"/>
    </location>
</feature>
<dbReference type="NCBIfam" id="TIGR00756">
    <property type="entry name" value="PPR"/>
    <property type="match status" value="8"/>
</dbReference>
<dbReference type="InterPro" id="IPR036005">
    <property type="entry name" value="Creatinase/aminopeptidase-like"/>
</dbReference>
<dbReference type="SUPFAM" id="SSF55920">
    <property type="entry name" value="Creatinase/aminopeptidase"/>
    <property type="match status" value="1"/>
</dbReference>
<dbReference type="GO" id="GO:0003723">
    <property type="term" value="F:RNA binding"/>
    <property type="evidence" value="ECO:0007669"/>
    <property type="project" value="InterPro"/>
</dbReference>
<evidence type="ECO:0000256" key="1">
    <source>
        <dbReference type="ARBA" id="ARBA00022737"/>
    </source>
</evidence>
<dbReference type="InterPro" id="IPR002885">
    <property type="entry name" value="PPR_rpt"/>
</dbReference>
<feature type="repeat" description="PPR" evidence="2">
    <location>
        <begin position="508"/>
        <end position="542"/>
    </location>
</feature>
<proteinExistence type="predicted"/>
<dbReference type="EMBL" id="VIEB01000388">
    <property type="protein sequence ID" value="TQD92679.1"/>
    <property type="molecule type" value="Genomic_DNA"/>
</dbReference>
<dbReference type="SUPFAM" id="SSF48452">
    <property type="entry name" value="TPR-like"/>
    <property type="match status" value="1"/>
</dbReference>
<keyword evidence="1" id="KW-0677">Repeat</keyword>
<evidence type="ECO:0000256" key="3">
    <source>
        <dbReference type="SAM" id="MobiDB-lite"/>
    </source>
</evidence>
<dbReference type="Pfam" id="PF20431">
    <property type="entry name" value="E_motif"/>
    <property type="match status" value="1"/>
</dbReference>
<evidence type="ECO:0000313" key="6">
    <source>
        <dbReference type="Proteomes" id="UP000315295"/>
    </source>
</evidence>
<feature type="repeat" description="PPR" evidence="2">
    <location>
        <begin position="477"/>
        <end position="507"/>
    </location>
</feature>
<feature type="repeat" description="PPR" evidence="2">
    <location>
        <begin position="645"/>
        <end position="679"/>
    </location>
</feature>
<dbReference type="PROSITE" id="PS51375">
    <property type="entry name" value="PPR"/>
    <property type="match status" value="8"/>
</dbReference>
<comment type="caution">
    <text evidence="5">The sequence shown here is derived from an EMBL/GenBank/DDBJ whole genome shotgun (WGS) entry which is preliminary data.</text>
</comment>
<sequence>MVTGASAMRAVQPTILSSFVGNRLLQSAHPLHQLFGFHPVGSDLYCTKPPPEISVWCSKRAMSILSTINSKSPSPSQLNLYLQLCCNSKSLNKGKQAHQMIIEYGFDKNPFLVTKLVQMYADCDDLVSAWKLFDKLLNPNVFAWTAILGFYSRHGMYEKCVRAYGEMILKGVLPDGYVFPKVLKACSQLSSVKVGFLVHKDVIIRGFELNVQVCNSLIDMYSKCKDVRSAKQVFDEMVERDLLSWNFMISGYVCNGMLGLAVELFDCMHWDVCEPDVVTLNTVMDAYCRLGHCDEAKRIFEQIKDPNIISWTTLISGFSRIGNHESSLKIFRDMMDGSRVYPDLDSLSAVLVSCRHLGSLLNGKEIHGYGIKIGSGIAFYSSAGPALLILYANCSRIQDAINVFRLMNPADVVSWNAMILGFIDLGLGDLALECFRKMQRAQVKADQTTISTVLPTCNLKFGKQIHTFVRKSSFDLVAPVWNALIHMYAKCGCIESAYSVFSNMVNRDLVTWNSMIGGFGMHGDGRAALGLLQEMNHSGTCPNSVTFTSVLSACCHSGLVDEGLQVFYSMTREYSIIPSMEHYACVVDMLARAGQLEDAVNFIHRMPLEPDKCIWGALLAACRAHQNVDVAKLAAEQLILLEPENSGHYVTLSNIYTRAGRWEDAVRVRKQMEAQGSLKTSGNSWFECGSKHVSMQLPRKFSGLTNLLFNGRNVDTVVNKRKRLRPGKISPQRPVPDHIPSPPYVKSKKSPGIASGPEVHDEKGIECMRASGRLAAQVLEYAGTLVKPGTKTDEIDQAVHQMIIDNGAYPSPLGYGGFPKSVCTSVNECICHGIPDSRALEDGDIVNIDVTVYLNVVTSNLRGCALHTQGNNDSGRMLLNQTFTIEPMLTMGSYNAVMWDDNWTVVTEDGSLSAQFEHTILITEDGAEILTQC</sequence>
<evidence type="ECO:0000313" key="5">
    <source>
        <dbReference type="EMBL" id="TQD92679.1"/>
    </source>
</evidence>
<accession>A0A540M2B6</accession>
<dbReference type="Pfam" id="PF00557">
    <property type="entry name" value="Peptidase_M24"/>
    <property type="match status" value="1"/>
</dbReference>
<feature type="repeat" description="PPR" evidence="2">
    <location>
        <begin position="140"/>
        <end position="174"/>
    </location>
</feature>
<name>A0A540M2B6_MALBA</name>
<feature type="repeat" description="PPR" evidence="2">
    <location>
        <begin position="543"/>
        <end position="578"/>
    </location>
</feature>
<dbReference type="FunFam" id="1.25.40.10:FF:000090">
    <property type="entry name" value="Pentatricopeptide repeat-containing protein, chloroplastic"/>
    <property type="match status" value="1"/>
</dbReference>
<protein>
    <recommendedName>
        <fullName evidence="4">Peptidase M24 domain-containing protein</fullName>
    </recommendedName>
</protein>
<reference evidence="5 6" key="1">
    <citation type="journal article" date="2019" name="G3 (Bethesda)">
        <title>Sequencing of a Wild Apple (Malus baccata) Genome Unravels the Differences Between Cultivated and Wild Apple Species Regarding Disease Resistance and Cold Tolerance.</title>
        <authorList>
            <person name="Chen X."/>
        </authorList>
    </citation>
    <scope>NUCLEOTIDE SEQUENCE [LARGE SCALE GENOMIC DNA]</scope>
    <source>
        <strain evidence="6">cv. Shandingzi</strain>
        <tissue evidence="5">Leaves</tissue>
    </source>
</reference>
<dbReference type="InterPro" id="IPR046960">
    <property type="entry name" value="PPR_At4g14850-like_plant"/>
</dbReference>
<dbReference type="Pfam" id="PF13041">
    <property type="entry name" value="PPR_2"/>
    <property type="match status" value="2"/>
</dbReference>
<evidence type="ECO:0000256" key="2">
    <source>
        <dbReference type="PROSITE-ProRule" id="PRU00708"/>
    </source>
</evidence>